<reference evidence="1" key="1">
    <citation type="submission" date="2021-06" db="EMBL/GenBank/DDBJ databases">
        <authorList>
            <person name="Kallberg Y."/>
            <person name="Tangrot J."/>
            <person name="Rosling A."/>
        </authorList>
    </citation>
    <scope>NUCLEOTIDE SEQUENCE</scope>
    <source>
        <strain evidence="1">MT106</strain>
    </source>
</reference>
<keyword evidence="2" id="KW-1185">Reference proteome</keyword>
<proteinExistence type="predicted"/>
<sequence length="122" mass="13887">MPKGIEKREACEQKTVYCTFNPDNQHQVAGQISFNQLKNCSILINGQFNTNYINMIHITLKPDAIEPSIFNLEEYVKDFNKPFYISISKNPFPADFFTVKKYYCVAAAAFDNVVVLGSAHIL</sequence>
<evidence type="ECO:0000313" key="2">
    <source>
        <dbReference type="Proteomes" id="UP000789831"/>
    </source>
</evidence>
<dbReference type="EMBL" id="CAJVPL010000554">
    <property type="protein sequence ID" value="CAG8509242.1"/>
    <property type="molecule type" value="Genomic_DNA"/>
</dbReference>
<dbReference type="AlphaFoldDB" id="A0A9N8ZVZ3"/>
<protein>
    <submittedName>
        <fullName evidence="1">7234_t:CDS:1</fullName>
    </submittedName>
</protein>
<organism evidence="1 2">
    <name type="scientific">Ambispora gerdemannii</name>
    <dbReference type="NCBI Taxonomy" id="144530"/>
    <lineage>
        <taxon>Eukaryota</taxon>
        <taxon>Fungi</taxon>
        <taxon>Fungi incertae sedis</taxon>
        <taxon>Mucoromycota</taxon>
        <taxon>Glomeromycotina</taxon>
        <taxon>Glomeromycetes</taxon>
        <taxon>Archaeosporales</taxon>
        <taxon>Ambisporaceae</taxon>
        <taxon>Ambispora</taxon>
    </lineage>
</organism>
<comment type="caution">
    <text evidence="1">The sequence shown here is derived from an EMBL/GenBank/DDBJ whole genome shotgun (WGS) entry which is preliminary data.</text>
</comment>
<evidence type="ECO:0000313" key="1">
    <source>
        <dbReference type="EMBL" id="CAG8509242.1"/>
    </source>
</evidence>
<dbReference type="Proteomes" id="UP000789831">
    <property type="component" value="Unassembled WGS sequence"/>
</dbReference>
<gene>
    <name evidence="1" type="ORF">AGERDE_LOCUS4654</name>
</gene>
<accession>A0A9N8ZVZ3</accession>
<name>A0A9N8ZVZ3_9GLOM</name>